<comment type="caution">
    <text evidence="1">The sequence shown here is derived from an EMBL/GenBank/DDBJ whole genome shotgun (WGS) entry which is preliminary data.</text>
</comment>
<protein>
    <submittedName>
        <fullName evidence="1">Uncharacterized protein</fullName>
    </submittedName>
</protein>
<proteinExistence type="predicted"/>
<keyword evidence="2" id="KW-1185">Reference proteome</keyword>
<sequence length="85" mass="9941">MDQFKFDFGLDNPQVHNILRRWECVVTISMGARRAFCTLEYCIWILKEAKGRELSGEGNYGLTDERENIWAHNLLNLGHQITPYP</sequence>
<dbReference type="Proteomes" id="UP000826656">
    <property type="component" value="Unassembled WGS sequence"/>
</dbReference>
<reference evidence="1 2" key="1">
    <citation type="journal article" date="2021" name="bioRxiv">
        <title>Chromosome-scale and haplotype-resolved genome assembly of a tetraploid potato cultivar.</title>
        <authorList>
            <person name="Sun H."/>
            <person name="Jiao W.-B."/>
            <person name="Krause K."/>
            <person name="Campoy J.A."/>
            <person name="Goel M."/>
            <person name="Folz-Donahue K."/>
            <person name="Kukat C."/>
            <person name="Huettel B."/>
            <person name="Schneeberger K."/>
        </authorList>
    </citation>
    <scope>NUCLEOTIDE SEQUENCE [LARGE SCALE GENOMIC DNA]</scope>
    <source>
        <strain evidence="1">SolTubOtavaFocal</strain>
        <tissue evidence="1">Leaves</tissue>
    </source>
</reference>
<organism evidence="1 2">
    <name type="scientific">Solanum tuberosum</name>
    <name type="common">Potato</name>
    <dbReference type="NCBI Taxonomy" id="4113"/>
    <lineage>
        <taxon>Eukaryota</taxon>
        <taxon>Viridiplantae</taxon>
        <taxon>Streptophyta</taxon>
        <taxon>Embryophyta</taxon>
        <taxon>Tracheophyta</taxon>
        <taxon>Spermatophyta</taxon>
        <taxon>Magnoliopsida</taxon>
        <taxon>eudicotyledons</taxon>
        <taxon>Gunneridae</taxon>
        <taxon>Pentapetalae</taxon>
        <taxon>asterids</taxon>
        <taxon>lamiids</taxon>
        <taxon>Solanales</taxon>
        <taxon>Solanaceae</taxon>
        <taxon>Solanoideae</taxon>
        <taxon>Solaneae</taxon>
        <taxon>Solanum</taxon>
    </lineage>
</organism>
<evidence type="ECO:0000313" key="1">
    <source>
        <dbReference type="EMBL" id="KAH0741840.1"/>
    </source>
</evidence>
<name>A0ABQ7U4S9_SOLTU</name>
<gene>
    <name evidence="1" type="ORF">KY290_034883</name>
</gene>
<accession>A0ABQ7U4S9</accession>
<evidence type="ECO:0000313" key="2">
    <source>
        <dbReference type="Proteomes" id="UP000826656"/>
    </source>
</evidence>
<dbReference type="EMBL" id="JAIVGD010000026">
    <property type="protein sequence ID" value="KAH0741840.1"/>
    <property type="molecule type" value="Genomic_DNA"/>
</dbReference>